<dbReference type="PANTHER" id="PTHR43859">
    <property type="entry name" value="ACYL-ACTIVATING ENZYME"/>
    <property type="match status" value="1"/>
</dbReference>
<gene>
    <name evidence="8" type="ORF">OSB04_012236</name>
</gene>
<feature type="domain" description="AMP-binding enzyme C-terminal" evidence="7">
    <location>
        <begin position="540"/>
        <end position="614"/>
    </location>
</feature>
<dbReference type="PROSITE" id="PS00455">
    <property type="entry name" value="AMP_BINDING"/>
    <property type="match status" value="1"/>
</dbReference>
<evidence type="ECO:0000313" key="8">
    <source>
        <dbReference type="EMBL" id="KAJ9557622.1"/>
    </source>
</evidence>
<keyword evidence="4" id="KW-0587">Phenylpropanoid metabolism</keyword>
<dbReference type="InterPro" id="IPR042099">
    <property type="entry name" value="ANL_N_sf"/>
</dbReference>
<comment type="pathway">
    <text evidence="1">Phytoalexin biosynthesis; 3,4',5-trihydroxystilbene biosynthesis; 3,4',5-trihydroxystilbene from trans-4-coumarate: step 1/2.</text>
</comment>
<dbReference type="InterPro" id="IPR045851">
    <property type="entry name" value="AMP-bd_C_sf"/>
</dbReference>
<sequence length="783" mass="88543">MDIADKDEVVEDQSSMNLKVFDYKGFCSYENKSLYPITMKILKNSKSRLHKSSTTTNPSGNVQCESSSQGYHLDKTKEESRRESRPPLEGVVRCSANYVPLSPISYLERAAEVYRDQTSIVYGSIKYTWEETHRRCLKLASALNRLGVSRGDIVATLAPNVPAMLELHFAVPMSGGILCTLNTRLDPSTLSTQLKHSEAKILFVDYQFMERVEMAINLLKHTHSKPPLLVIIHETDSLSPLMISQEYEYESLVTSGVTEFSIIRPHDECDPISVSYTSGTTSRPKAVVYSHRGAYLNSLACVFMYGMKDMPTYLWSVPMFHCNGWCFPWGMAIVGGTNICLRRSDPKDIFENIVLHKVTHMGGAPTVLNMIVNYLVDTRKRLPHRVEILTGGAPPPPIILSKIEELGFHVSHIYGLTETYGPGTWCLWKPEWDSLPIEEQMKFKSRHGVKHFGMEEVDVKDPITMESVKHDGKSIGEIMFRGNTVMSGYMKDLRATQEAFAGGWFRSGDLGIKHPNGYIEVKDRLKDIVISGGENISTIEVETVIYSHPAVLEVAVVARPDDHWGETPCAFVKLKDGVCIDSEDIIQHCRDHMPHYMVPRTVIFEDLPRNSTGKVQKFVEKAKTLGKRPPCKMPPSNWSHGLWVRLMRTLTANLNKDDYGYVSRQTKNHQVQSISPHCKKIRDFALRKIITTNLQFRGSSLTDRDGGGFKYKPPFRCEREDSPERDTWQSKTAGQCRSVRKIKDLSLTACCIGIRHKSSKSDKLNRETLELGSLDHGNTVWNE</sequence>
<evidence type="ECO:0008006" key="10">
    <source>
        <dbReference type="Google" id="ProtNLM"/>
    </source>
</evidence>
<dbReference type="CDD" id="cd12118">
    <property type="entry name" value="ttLC_FACS_AEE21_like"/>
    <property type="match status" value="1"/>
</dbReference>
<proteinExistence type="inferred from homology"/>
<evidence type="ECO:0000259" key="7">
    <source>
        <dbReference type="Pfam" id="PF13193"/>
    </source>
</evidence>
<reference evidence="8" key="1">
    <citation type="submission" date="2023-03" db="EMBL/GenBank/DDBJ databases">
        <title>Chromosome-scale reference genome and RAD-based genetic map of yellow starthistle (Centaurea solstitialis) reveal putative structural variation and QTLs associated with invader traits.</title>
        <authorList>
            <person name="Reatini B."/>
            <person name="Cang F.A."/>
            <person name="Jiang Q."/>
            <person name="Mckibben M.T.W."/>
            <person name="Barker M.S."/>
            <person name="Rieseberg L.H."/>
            <person name="Dlugosch K.M."/>
        </authorList>
    </citation>
    <scope>NUCLEOTIDE SEQUENCE</scope>
    <source>
        <strain evidence="8">CAN-66</strain>
        <tissue evidence="8">Leaf</tissue>
    </source>
</reference>
<evidence type="ECO:0000256" key="2">
    <source>
        <dbReference type="ARBA" id="ARBA00006432"/>
    </source>
</evidence>
<keyword evidence="3" id="KW-0436">Ligase</keyword>
<dbReference type="EMBL" id="JARYMX010000003">
    <property type="protein sequence ID" value="KAJ9557622.1"/>
    <property type="molecule type" value="Genomic_DNA"/>
</dbReference>
<comment type="caution">
    <text evidence="8">The sequence shown here is derived from an EMBL/GenBank/DDBJ whole genome shotgun (WGS) entry which is preliminary data.</text>
</comment>
<feature type="region of interest" description="Disordered" evidence="5">
    <location>
        <begin position="49"/>
        <end position="87"/>
    </location>
</feature>
<dbReference type="GO" id="GO:0009698">
    <property type="term" value="P:phenylpropanoid metabolic process"/>
    <property type="evidence" value="ECO:0007669"/>
    <property type="project" value="UniProtKB-KW"/>
</dbReference>
<dbReference type="InterPro" id="IPR025110">
    <property type="entry name" value="AMP-bd_C"/>
</dbReference>
<dbReference type="Gene3D" id="3.40.50.12780">
    <property type="entry name" value="N-terminal domain of ligase-like"/>
    <property type="match status" value="1"/>
</dbReference>
<dbReference type="InterPro" id="IPR000873">
    <property type="entry name" value="AMP-dep_synth/lig_dom"/>
</dbReference>
<dbReference type="SUPFAM" id="SSF56801">
    <property type="entry name" value="Acetyl-CoA synthetase-like"/>
    <property type="match status" value="1"/>
</dbReference>
<dbReference type="PANTHER" id="PTHR43859:SF38">
    <property type="entry name" value="AMP-DEPENDENT SYNTHETASE_LIGASE, AMP-BINDING ENZYME DOMAIN-CONTAINING PROTEIN"/>
    <property type="match status" value="1"/>
</dbReference>
<protein>
    <recommendedName>
        <fullName evidence="10">4-coumarate--CoA ligase</fullName>
    </recommendedName>
</protein>
<dbReference type="Proteomes" id="UP001172457">
    <property type="component" value="Chromosome 3"/>
</dbReference>
<evidence type="ECO:0000313" key="9">
    <source>
        <dbReference type="Proteomes" id="UP001172457"/>
    </source>
</evidence>
<accession>A0AA38TU29</accession>
<comment type="similarity">
    <text evidence="2">Belongs to the ATP-dependent AMP-binding enzyme family.</text>
</comment>
<dbReference type="Pfam" id="PF13193">
    <property type="entry name" value="AMP-binding_C"/>
    <property type="match status" value="1"/>
</dbReference>
<dbReference type="InterPro" id="IPR020845">
    <property type="entry name" value="AMP-binding_CS"/>
</dbReference>
<dbReference type="GO" id="GO:0016874">
    <property type="term" value="F:ligase activity"/>
    <property type="evidence" value="ECO:0007669"/>
    <property type="project" value="UniProtKB-KW"/>
</dbReference>
<dbReference type="Pfam" id="PF00501">
    <property type="entry name" value="AMP-binding"/>
    <property type="match status" value="1"/>
</dbReference>
<feature type="compositionally biased region" description="Basic and acidic residues" evidence="5">
    <location>
        <begin position="72"/>
        <end position="86"/>
    </location>
</feature>
<feature type="domain" description="AMP-dependent synthetase/ligase" evidence="6">
    <location>
        <begin position="107"/>
        <end position="489"/>
    </location>
</feature>
<dbReference type="Gene3D" id="3.30.300.30">
    <property type="match status" value="1"/>
</dbReference>
<dbReference type="NCBIfam" id="NF006020">
    <property type="entry name" value="PRK08162.1"/>
    <property type="match status" value="1"/>
</dbReference>
<evidence type="ECO:0000259" key="6">
    <source>
        <dbReference type="Pfam" id="PF00501"/>
    </source>
</evidence>
<evidence type="ECO:0000256" key="1">
    <source>
        <dbReference type="ARBA" id="ARBA00004930"/>
    </source>
</evidence>
<evidence type="ECO:0000256" key="4">
    <source>
        <dbReference type="ARBA" id="ARBA00023051"/>
    </source>
</evidence>
<dbReference type="AlphaFoldDB" id="A0AA38TU29"/>
<organism evidence="8 9">
    <name type="scientific">Centaurea solstitialis</name>
    <name type="common">yellow star-thistle</name>
    <dbReference type="NCBI Taxonomy" id="347529"/>
    <lineage>
        <taxon>Eukaryota</taxon>
        <taxon>Viridiplantae</taxon>
        <taxon>Streptophyta</taxon>
        <taxon>Embryophyta</taxon>
        <taxon>Tracheophyta</taxon>
        <taxon>Spermatophyta</taxon>
        <taxon>Magnoliopsida</taxon>
        <taxon>eudicotyledons</taxon>
        <taxon>Gunneridae</taxon>
        <taxon>Pentapetalae</taxon>
        <taxon>asterids</taxon>
        <taxon>campanulids</taxon>
        <taxon>Asterales</taxon>
        <taxon>Asteraceae</taxon>
        <taxon>Carduoideae</taxon>
        <taxon>Cardueae</taxon>
        <taxon>Centaureinae</taxon>
        <taxon>Centaurea</taxon>
    </lineage>
</organism>
<evidence type="ECO:0000256" key="3">
    <source>
        <dbReference type="ARBA" id="ARBA00022598"/>
    </source>
</evidence>
<evidence type="ECO:0000256" key="5">
    <source>
        <dbReference type="SAM" id="MobiDB-lite"/>
    </source>
</evidence>
<keyword evidence="9" id="KW-1185">Reference proteome</keyword>
<name>A0AA38TU29_9ASTR</name>
<dbReference type="FunFam" id="3.30.300.30:FF:000008">
    <property type="entry name" value="2,3-dihydroxybenzoate-AMP ligase"/>
    <property type="match status" value="1"/>
</dbReference>
<feature type="compositionally biased region" description="Polar residues" evidence="5">
    <location>
        <begin position="52"/>
        <end position="70"/>
    </location>
</feature>